<dbReference type="SMART" id="SM00110">
    <property type="entry name" value="C1Q"/>
    <property type="match status" value="1"/>
</dbReference>
<dbReference type="AlphaFoldDB" id="A0A8C5WFS2"/>
<dbReference type="PANTHER" id="PTHR15427:SF5">
    <property type="entry name" value="EMILIN-2"/>
    <property type="match status" value="1"/>
</dbReference>
<evidence type="ECO:0000256" key="5">
    <source>
        <dbReference type="ARBA" id="ARBA00023157"/>
    </source>
</evidence>
<dbReference type="PROSITE" id="PS51041">
    <property type="entry name" value="EMI"/>
    <property type="match status" value="1"/>
</dbReference>
<reference evidence="11" key="2">
    <citation type="submission" date="2025-09" db="UniProtKB">
        <authorList>
            <consortium name="Ensembl"/>
        </authorList>
    </citation>
    <scope>IDENTIFICATION</scope>
</reference>
<dbReference type="Proteomes" id="UP000694569">
    <property type="component" value="Unplaced"/>
</dbReference>
<evidence type="ECO:0000256" key="2">
    <source>
        <dbReference type="ARBA" id="ARBA00022525"/>
    </source>
</evidence>
<feature type="signal peptide" evidence="8">
    <location>
        <begin position="1"/>
        <end position="35"/>
    </location>
</feature>
<dbReference type="Pfam" id="PF00386">
    <property type="entry name" value="C1q"/>
    <property type="match status" value="1"/>
</dbReference>
<evidence type="ECO:0000256" key="4">
    <source>
        <dbReference type="ARBA" id="ARBA00023054"/>
    </source>
</evidence>
<feature type="compositionally biased region" description="Polar residues" evidence="7">
    <location>
        <begin position="129"/>
        <end position="140"/>
    </location>
</feature>
<feature type="region of interest" description="Disordered" evidence="7">
    <location>
        <begin position="773"/>
        <end position="859"/>
    </location>
</feature>
<keyword evidence="4 6" id="KW-0175">Coiled coil</keyword>
<evidence type="ECO:0000256" key="7">
    <source>
        <dbReference type="SAM" id="MobiDB-lite"/>
    </source>
</evidence>
<dbReference type="PROSITE" id="PS50871">
    <property type="entry name" value="C1Q"/>
    <property type="match status" value="1"/>
</dbReference>
<gene>
    <name evidence="11" type="primary">EMILIN2</name>
</gene>
<comment type="subcellular location">
    <subcellularLocation>
        <location evidence="1">Secreted</location>
    </subcellularLocation>
</comment>
<feature type="compositionally biased region" description="Basic and acidic residues" evidence="7">
    <location>
        <begin position="773"/>
        <end position="789"/>
    </location>
</feature>
<keyword evidence="5" id="KW-1015">Disulfide bond</keyword>
<evidence type="ECO:0000313" key="12">
    <source>
        <dbReference type="Proteomes" id="UP000694569"/>
    </source>
</evidence>
<dbReference type="Gene3D" id="2.60.120.40">
    <property type="match status" value="1"/>
</dbReference>
<reference evidence="11" key="1">
    <citation type="submission" date="2025-08" db="UniProtKB">
        <authorList>
            <consortium name="Ensembl"/>
        </authorList>
    </citation>
    <scope>IDENTIFICATION</scope>
</reference>
<feature type="coiled-coil region" evidence="6">
    <location>
        <begin position="248"/>
        <end position="292"/>
    </location>
</feature>
<evidence type="ECO:0000256" key="8">
    <source>
        <dbReference type="SAM" id="SignalP"/>
    </source>
</evidence>
<dbReference type="InterPro" id="IPR050392">
    <property type="entry name" value="Collagen/C1q_domain"/>
</dbReference>
<dbReference type="GeneTree" id="ENSGT01030000234633"/>
<feature type="domain" description="EMI" evidence="10">
    <location>
        <begin position="48"/>
        <end position="124"/>
    </location>
</feature>
<feature type="region of interest" description="Disordered" evidence="7">
    <location>
        <begin position="124"/>
        <end position="160"/>
    </location>
</feature>
<evidence type="ECO:0000256" key="1">
    <source>
        <dbReference type="ARBA" id="ARBA00004613"/>
    </source>
</evidence>
<accession>A0A8C5WFS2</accession>
<feature type="domain" description="C1q" evidence="9">
    <location>
        <begin position="945"/>
        <end position="1095"/>
    </location>
</feature>
<feature type="compositionally biased region" description="Pro residues" evidence="7">
    <location>
        <begin position="847"/>
        <end position="859"/>
    </location>
</feature>
<keyword evidence="3 8" id="KW-0732">Signal</keyword>
<dbReference type="InterPro" id="IPR011489">
    <property type="entry name" value="EMI_domain"/>
</dbReference>
<dbReference type="PROSITE" id="PS51257">
    <property type="entry name" value="PROKAR_LIPOPROTEIN"/>
    <property type="match status" value="1"/>
</dbReference>
<organism evidence="11 12">
    <name type="scientific">Leptobrachium leishanense</name>
    <name type="common">Leishan spiny toad</name>
    <dbReference type="NCBI Taxonomy" id="445787"/>
    <lineage>
        <taxon>Eukaryota</taxon>
        <taxon>Metazoa</taxon>
        <taxon>Chordata</taxon>
        <taxon>Craniata</taxon>
        <taxon>Vertebrata</taxon>
        <taxon>Euteleostomi</taxon>
        <taxon>Amphibia</taxon>
        <taxon>Batrachia</taxon>
        <taxon>Anura</taxon>
        <taxon>Pelobatoidea</taxon>
        <taxon>Megophryidae</taxon>
        <taxon>Leptobrachium</taxon>
    </lineage>
</organism>
<dbReference type="GO" id="GO:0005576">
    <property type="term" value="C:extracellular region"/>
    <property type="evidence" value="ECO:0007669"/>
    <property type="project" value="UniProtKB-SubCell"/>
</dbReference>
<protein>
    <submittedName>
        <fullName evidence="11">Elastin microfibril interfacer 2</fullName>
    </submittedName>
</protein>
<feature type="chain" id="PRO_5034087593" evidence="8">
    <location>
        <begin position="36"/>
        <end position="1096"/>
    </location>
</feature>
<dbReference type="OrthoDB" id="9944757at2759"/>
<evidence type="ECO:0000256" key="3">
    <source>
        <dbReference type="ARBA" id="ARBA00022729"/>
    </source>
</evidence>
<sequence length="1096" mass="121429">MSTFPKLQMKKSTLKPIVLWTLLCVILSGCLLVEATPHLTSHKPSHRGKNWCAYIVNKNVSCTVMDGTESYIQPQYKCAWNQIGCQPTMAYKVGFRPRYTTSYKVVTEMEWRCCPGYKGQDCKEGPGENPQTFPLQTPQPSGARKDLGTLGPQKKSPDPMKDLQELNEAQEKKILFLEDEMLRLTQTMIDLQTSVAGVNENLKITIQEDASKIISSWLNNLQPTASATGGKTETIYIPSFSGSAEVREDGMRDILSELQNAKDELRNKTDLIEELNRKMNSYEEQLIEFQEVVSGPKATISGPVVDETYVDEKVNALRDEILDGMDRKLADLKNSCDYKLISAQQECEEQESGCLEVTELLKEKEMDLRNEINEIRTQLQKQPGKAGCCESTDFEGKLKNLDRKVAEVAEAHKVLNVRLDNEVARFTTLKTDHTYDEKLNELDFKINVTEKNAEEHCFYIEETLRALITSNHEKIKDLIDQKFNPLEDKLGSVLLEITNSSNADGTGYSPDITEHLSELHSLRITVQELEDQLQSMLQTKKDDQSGNDWYRNNYQILLQKESENAIVLASLNDTFNEKFDLIQNNKLSIEAIQNDLGLIRYRLSGSEDEVNAVNNAVSLLYDQLVVVNSTIKNSDVKLSAKLEEVKNLYNRTSAPPTLSNDQCCNSLQDKFELLNRKVTADKGKCADTQGIRSDISKVDSRVSKLENVCGKLDTISGSLQRIKDGLNKHVTSLWNSIYTINGTIKSHTNDIYGLRNSVQVCTTKVIKITSDLQDLKNKSGPGRETDDTQQKVMPPPPPPRTPLQPSYPQIPVIPETNKEPVPPKVPQYPSQPKVPVESSKPELPQTPVFPKPKPAPSEPQAPFLPGSVITLPLPGNNGIIIESGQAGPPGTILKSGTGRPQGVDGQQEMPISTGFAGAPGYPKAISPQELPESLGFSESKGDSASAALMISFSAGLTDFFTADEVGIIRFNNVLVNDGEHYNPATGIFTAPVSGRYLISAVLTSAHSVHVEAVLSVSNISVAQMDTSGYRKELLEYHRPSSRQNCGGVGTFNLILHLNDGDEVSVVLTGGKLAQSDMDEMYSTFSGTFLYPYSSHS</sequence>
<keyword evidence="2" id="KW-0964">Secreted</keyword>
<name>A0A8C5WFS2_9ANUR</name>
<dbReference type="Pfam" id="PF07546">
    <property type="entry name" value="EMI"/>
    <property type="match status" value="1"/>
</dbReference>
<feature type="coiled-coil region" evidence="6">
    <location>
        <begin position="512"/>
        <end position="539"/>
    </location>
</feature>
<dbReference type="InterPro" id="IPR001073">
    <property type="entry name" value="C1q_dom"/>
</dbReference>
<keyword evidence="12" id="KW-1185">Reference proteome</keyword>
<feature type="compositionally biased region" description="Pro residues" evidence="7">
    <location>
        <begin position="793"/>
        <end position="802"/>
    </location>
</feature>
<proteinExistence type="predicted"/>
<evidence type="ECO:0000313" key="11">
    <source>
        <dbReference type="Ensembl" id="ENSLLEP00000034861.1"/>
    </source>
</evidence>
<dbReference type="Ensembl" id="ENSLLET00000036186.1">
    <property type="protein sequence ID" value="ENSLLEP00000034861.1"/>
    <property type="gene ID" value="ENSLLEG00000022020.1"/>
</dbReference>
<dbReference type="InterPro" id="IPR008983">
    <property type="entry name" value="Tumour_necrosis_fac-like_dom"/>
</dbReference>
<feature type="coiled-coil region" evidence="6">
    <location>
        <begin position="160"/>
        <end position="187"/>
    </location>
</feature>
<evidence type="ECO:0000256" key="6">
    <source>
        <dbReference type="SAM" id="Coils"/>
    </source>
</evidence>
<dbReference type="SUPFAM" id="SSF49842">
    <property type="entry name" value="TNF-like"/>
    <property type="match status" value="1"/>
</dbReference>
<evidence type="ECO:0000259" key="10">
    <source>
        <dbReference type="PROSITE" id="PS51041"/>
    </source>
</evidence>
<dbReference type="PANTHER" id="PTHR15427">
    <property type="entry name" value="EMILIN ELASTIN MICROFIBRIL INTERFACE-LOCATED PROTEIN ELASTIN MICROFIBRIL INTERFACER"/>
    <property type="match status" value="1"/>
</dbReference>
<evidence type="ECO:0000259" key="9">
    <source>
        <dbReference type="PROSITE" id="PS50871"/>
    </source>
</evidence>